<dbReference type="Pfam" id="PF00202">
    <property type="entry name" value="Aminotran_3"/>
    <property type="match status" value="1"/>
</dbReference>
<dbReference type="SUPFAM" id="SSF53383">
    <property type="entry name" value="PLP-dependent transferases"/>
    <property type="match status" value="1"/>
</dbReference>
<comment type="cofactor">
    <cofactor evidence="1">
        <name>pyridoxal 5'-phosphate</name>
        <dbReference type="ChEBI" id="CHEBI:597326"/>
    </cofactor>
</comment>
<dbReference type="RefSeq" id="WP_399611247.1">
    <property type="nucleotide sequence ID" value="NZ_JBITYT010000002.1"/>
</dbReference>
<dbReference type="InterPro" id="IPR004637">
    <property type="entry name" value="Dat"/>
</dbReference>
<organism evidence="16 17">
    <name type="scientific">Streptomyces bikiniensis</name>
    <dbReference type="NCBI Taxonomy" id="1896"/>
    <lineage>
        <taxon>Bacteria</taxon>
        <taxon>Bacillati</taxon>
        <taxon>Actinomycetota</taxon>
        <taxon>Actinomycetes</taxon>
        <taxon>Kitasatosporales</taxon>
        <taxon>Streptomycetaceae</taxon>
        <taxon>Streptomyces</taxon>
    </lineage>
</organism>
<evidence type="ECO:0000256" key="1">
    <source>
        <dbReference type="ARBA" id="ARBA00001933"/>
    </source>
</evidence>
<keyword evidence="7" id="KW-0032">Aminotransferase</keyword>
<dbReference type="PANTHER" id="PTHR43552:SF1">
    <property type="entry name" value="DIAMINOBUTYRATE--2-OXOGLUTARATE AMINOTRANSFERASE"/>
    <property type="match status" value="1"/>
</dbReference>
<evidence type="ECO:0000256" key="12">
    <source>
        <dbReference type="ARBA" id="ARBA00031476"/>
    </source>
</evidence>
<dbReference type="PIRSF" id="PIRSF000521">
    <property type="entry name" value="Transaminase_4ab_Lys_Orn"/>
    <property type="match status" value="1"/>
</dbReference>
<evidence type="ECO:0000256" key="5">
    <source>
        <dbReference type="ARBA" id="ARBA00013155"/>
    </source>
</evidence>
<evidence type="ECO:0000256" key="8">
    <source>
        <dbReference type="ARBA" id="ARBA00022679"/>
    </source>
</evidence>
<gene>
    <name evidence="16" type="ORF">ACIGW0_05535</name>
</gene>
<dbReference type="Gene3D" id="3.90.1150.10">
    <property type="entry name" value="Aspartate Aminotransferase, domain 1"/>
    <property type="match status" value="1"/>
</dbReference>
<comment type="similarity">
    <text evidence="4 14">Belongs to the class-III pyridoxal-phosphate-dependent aminotransferase family.</text>
</comment>
<proteinExistence type="inferred from homology"/>
<comment type="function">
    <text evidence="2">Catalyzes reversively the conversion of L-aspartate beta-semialdehyde (ASA) to L-2,4-diaminobutyrate (DABA) by transamination with L-glutamate.</text>
</comment>
<dbReference type="CDD" id="cd00610">
    <property type="entry name" value="OAT_like"/>
    <property type="match status" value="1"/>
</dbReference>
<dbReference type="PANTHER" id="PTHR43552">
    <property type="entry name" value="DIAMINOBUTYRATE--2-OXOGLUTARATE AMINOTRANSFERASE"/>
    <property type="match status" value="1"/>
</dbReference>
<evidence type="ECO:0000256" key="14">
    <source>
        <dbReference type="RuleBase" id="RU003560"/>
    </source>
</evidence>
<dbReference type="Gene3D" id="3.40.640.10">
    <property type="entry name" value="Type I PLP-dependent aspartate aminotransferase-like (Major domain)"/>
    <property type="match status" value="1"/>
</dbReference>
<name>A0ABW8CPW1_STRBI</name>
<feature type="region of interest" description="Disordered" evidence="15">
    <location>
        <begin position="1"/>
        <end position="27"/>
    </location>
</feature>
<evidence type="ECO:0000256" key="4">
    <source>
        <dbReference type="ARBA" id="ARBA00008954"/>
    </source>
</evidence>
<evidence type="ECO:0000256" key="6">
    <source>
        <dbReference type="ARBA" id="ARBA00014798"/>
    </source>
</evidence>
<reference evidence="16 17" key="1">
    <citation type="submission" date="2024-10" db="EMBL/GenBank/DDBJ databases">
        <title>The Natural Products Discovery Center: Release of the First 8490 Sequenced Strains for Exploring Actinobacteria Biosynthetic Diversity.</title>
        <authorList>
            <person name="Kalkreuter E."/>
            <person name="Kautsar S.A."/>
            <person name="Yang D."/>
            <person name="Bader C.D."/>
            <person name="Teijaro C.N."/>
            <person name="Fluegel L."/>
            <person name="Davis C.M."/>
            <person name="Simpson J.R."/>
            <person name="Lauterbach L."/>
            <person name="Steele A.D."/>
            <person name="Gui C."/>
            <person name="Meng S."/>
            <person name="Li G."/>
            <person name="Viehrig K."/>
            <person name="Ye F."/>
            <person name="Su P."/>
            <person name="Kiefer A.F."/>
            <person name="Nichols A."/>
            <person name="Cepeda A.J."/>
            <person name="Yan W."/>
            <person name="Fan B."/>
            <person name="Jiang Y."/>
            <person name="Adhikari A."/>
            <person name="Zheng C.-J."/>
            <person name="Schuster L."/>
            <person name="Cowan T.M."/>
            <person name="Smanski M.J."/>
            <person name="Chevrette M.G."/>
            <person name="De Carvalho L.P.S."/>
            <person name="Shen B."/>
        </authorList>
    </citation>
    <scope>NUCLEOTIDE SEQUENCE [LARGE SCALE GENOMIC DNA]</scope>
    <source>
        <strain evidence="16 17">NPDC053346</strain>
    </source>
</reference>
<dbReference type="InterPro" id="IPR015422">
    <property type="entry name" value="PyrdxlP-dep_Trfase_small"/>
</dbReference>
<evidence type="ECO:0000256" key="11">
    <source>
        <dbReference type="ARBA" id="ARBA00030665"/>
    </source>
</evidence>
<comment type="pathway">
    <text evidence="3">Amine and polyamine biosynthesis; ectoine biosynthesis; L-ectoine from L-aspartate 4-semialdehyde: step 1/3.</text>
</comment>
<dbReference type="EMBL" id="JBITYT010000002">
    <property type="protein sequence ID" value="MFI9118861.1"/>
    <property type="molecule type" value="Genomic_DNA"/>
</dbReference>
<keyword evidence="9 14" id="KW-0663">Pyridoxal phosphate</keyword>
<keyword evidence="8" id="KW-0808">Transferase</keyword>
<dbReference type="NCBIfam" id="TIGR00709">
    <property type="entry name" value="dat"/>
    <property type="match status" value="1"/>
</dbReference>
<accession>A0ABW8CPW1</accession>
<evidence type="ECO:0000256" key="15">
    <source>
        <dbReference type="SAM" id="MobiDB-lite"/>
    </source>
</evidence>
<comment type="catalytic activity">
    <reaction evidence="13">
        <text>L-2,4-diaminobutanoate + 2-oxoglutarate = L-aspartate 4-semialdehyde + L-glutamate</text>
        <dbReference type="Rhea" id="RHEA:11160"/>
        <dbReference type="ChEBI" id="CHEBI:16810"/>
        <dbReference type="ChEBI" id="CHEBI:29985"/>
        <dbReference type="ChEBI" id="CHEBI:58761"/>
        <dbReference type="ChEBI" id="CHEBI:537519"/>
        <dbReference type="EC" id="2.6.1.76"/>
    </reaction>
</comment>
<protein>
    <recommendedName>
        <fullName evidence="6">Diaminobutyrate--2-oxoglutarate transaminase</fullName>
        <ecNumber evidence="5">2.6.1.76</ecNumber>
    </recommendedName>
    <alternativeName>
        <fullName evidence="11">DABA aminotransferase</fullName>
    </alternativeName>
    <alternativeName>
        <fullName evidence="12">Diaminobutyrate--2-oxoglutarate aminotransferase</fullName>
    </alternativeName>
    <alternativeName>
        <fullName evidence="10">L-2,4-diaminobutyric acid transaminase</fullName>
    </alternativeName>
</protein>
<evidence type="ECO:0000256" key="10">
    <source>
        <dbReference type="ARBA" id="ARBA00029744"/>
    </source>
</evidence>
<dbReference type="InterPro" id="IPR005814">
    <property type="entry name" value="Aminotrans_3"/>
</dbReference>
<dbReference type="InterPro" id="IPR015421">
    <property type="entry name" value="PyrdxlP-dep_Trfase_major"/>
</dbReference>
<sequence length="466" mass="49371">MTTRTTAPAPDAVPTPDTASTPDAVPTPDEIYAYVRARESGARTYATAFGQVLQGGHGARVRDGHGTEYLDCLAAAGTLALGHNHPKVLDRVRAYLESGQVQQALDLTTPAKYAFLSALYEKLPGTMADTFRTQFCGPAGADATEAAIKLFKTATGRRTVLAFHGAYHGMTTGSLALTGNLDAKEPVASLMPDVHHLPYPYDYRCPFGLGGDQGVRVGLTYIERLLTDPESGITKPAAVFVEAVQGEGGVIPAPPEWLRGLREITARLDIPLVLDEIQAGWGRTGTMWAFEEAGIEPDAVLVSKAVGGGFPLALLLYRDTYDAWRPGAHAGTFRGNQIALVAGAAALEVLAEEGLVEKAAVKGELLGGLLRRLALTRPEIGDIRGRGLMWGIELVDPDGEADALGARPADGDRARRVKKACLEHGLLLESGGRHGAVLRLLPPLTITEEEIHAVVGALEKALVDCA</sequence>
<evidence type="ECO:0000256" key="13">
    <source>
        <dbReference type="ARBA" id="ARBA00049111"/>
    </source>
</evidence>
<dbReference type="Proteomes" id="UP001614391">
    <property type="component" value="Unassembled WGS sequence"/>
</dbReference>
<evidence type="ECO:0000256" key="3">
    <source>
        <dbReference type="ARBA" id="ARBA00004946"/>
    </source>
</evidence>
<evidence type="ECO:0000256" key="9">
    <source>
        <dbReference type="ARBA" id="ARBA00022898"/>
    </source>
</evidence>
<dbReference type="EC" id="2.6.1.76" evidence="5"/>
<evidence type="ECO:0000256" key="7">
    <source>
        <dbReference type="ARBA" id="ARBA00022576"/>
    </source>
</evidence>
<evidence type="ECO:0000313" key="16">
    <source>
        <dbReference type="EMBL" id="MFI9118861.1"/>
    </source>
</evidence>
<evidence type="ECO:0000256" key="2">
    <source>
        <dbReference type="ARBA" id="ARBA00002189"/>
    </source>
</evidence>
<comment type="caution">
    <text evidence="16">The sequence shown here is derived from an EMBL/GenBank/DDBJ whole genome shotgun (WGS) entry which is preliminary data.</text>
</comment>
<keyword evidence="17" id="KW-1185">Reference proteome</keyword>
<evidence type="ECO:0000313" key="17">
    <source>
        <dbReference type="Proteomes" id="UP001614391"/>
    </source>
</evidence>
<dbReference type="InterPro" id="IPR015424">
    <property type="entry name" value="PyrdxlP-dep_Trfase"/>
</dbReference>